<sequence length="199" mass="19912">MGDPEQRPTGPAASGPDGHGGLSASGWAAVTALGAAAITAAVTLVTHFVPSSVPPQQVVGEAVSPSPTAGAPVSAPVPSSSVTSPRSGLLTRLAGTWSGPARSGSQRYTMTLVVTSSCAEGLPCGTLTTDLLPCVGPISLVRINDGPEFDFATGSFSADSSPSCALRTNGGDYFLMGTDVLTYRTGYDAGLSGTLRRRG</sequence>
<name>A0ABP5YVM9_9MICO</name>
<comment type="caution">
    <text evidence="2">The sequence shown here is derived from an EMBL/GenBank/DDBJ whole genome shotgun (WGS) entry which is preliminary data.</text>
</comment>
<evidence type="ECO:0000256" key="1">
    <source>
        <dbReference type="SAM" id="MobiDB-lite"/>
    </source>
</evidence>
<keyword evidence="3" id="KW-1185">Reference proteome</keyword>
<feature type="region of interest" description="Disordered" evidence="1">
    <location>
        <begin position="59"/>
        <end position="87"/>
    </location>
</feature>
<accession>A0ABP5YVM9</accession>
<dbReference type="Proteomes" id="UP001500730">
    <property type="component" value="Unassembled WGS sequence"/>
</dbReference>
<organism evidence="2 3">
    <name type="scientific">Terrabacter carboxydivorans</name>
    <dbReference type="NCBI Taxonomy" id="619730"/>
    <lineage>
        <taxon>Bacteria</taxon>
        <taxon>Bacillati</taxon>
        <taxon>Actinomycetota</taxon>
        <taxon>Actinomycetes</taxon>
        <taxon>Micrococcales</taxon>
        <taxon>Intrasporangiaceae</taxon>
        <taxon>Terrabacter</taxon>
    </lineage>
</organism>
<proteinExistence type="predicted"/>
<protein>
    <recommendedName>
        <fullName evidence="4">Serine/threonine protein kinase</fullName>
    </recommendedName>
</protein>
<dbReference type="RefSeq" id="WP_344255467.1">
    <property type="nucleotide sequence ID" value="NZ_BAAARE010000011.1"/>
</dbReference>
<evidence type="ECO:0000313" key="2">
    <source>
        <dbReference type="EMBL" id="GAA2487803.1"/>
    </source>
</evidence>
<reference evidence="3" key="1">
    <citation type="journal article" date="2019" name="Int. J. Syst. Evol. Microbiol.">
        <title>The Global Catalogue of Microorganisms (GCM) 10K type strain sequencing project: providing services to taxonomists for standard genome sequencing and annotation.</title>
        <authorList>
            <consortium name="The Broad Institute Genomics Platform"/>
            <consortium name="The Broad Institute Genome Sequencing Center for Infectious Disease"/>
            <person name="Wu L."/>
            <person name="Ma J."/>
        </authorList>
    </citation>
    <scope>NUCLEOTIDE SEQUENCE [LARGE SCALE GENOMIC DNA]</scope>
    <source>
        <strain evidence="3">JCM 16259</strain>
    </source>
</reference>
<gene>
    <name evidence="2" type="ORF">GCM10009858_27210</name>
</gene>
<evidence type="ECO:0000313" key="3">
    <source>
        <dbReference type="Proteomes" id="UP001500730"/>
    </source>
</evidence>
<dbReference type="EMBL" id="BAAARE010000011">
    <property type="protein sequence ID" value="GAA2487803.1"/>
    <property type="molecule type" value="Genomic_DNA"/>
</dbReference>
<evidence type="ECO:0008006" key="4">
    <source>
        <dbReference type="Google" id="ProtNLM"/>
    </source>
</evidence>
<feature type="region of interest" description="Disordered" evidence="1">
    <location>
        <begin position="1"/>
        <end position="20"/>
    </location>
</feature>